<dbReference type="Pfam" id="PF10593">
    <property type="entry name" value="Z1"/>
    <property type="match status" value="1"/>
</dbReference>
<proteinExistence type="predicted"/>
<reference evidence="2 3" key="1">
    <citation type="submission" date="2024-03" db="EMBL/GenBank/DDBJ databases">
        <title>Human intestinal bacterial collection.</title>
        <authorList>
            <person name="Pauvert C."/>
            <person name="Hitch T.C.A."/>
            <person name="Clavel T."/>
        </authorList>
    </citation>
    <scope>NUCLEOTIDE SEQUENCE [LARGE SCALE GENOMIC DNA]</scope>
    <source>
        <strain evidence="2 3">CLA-AA-H192</strain>
    </source>
</reference>
<comment type="caution">
    <text evidence="2">The sequence shown here is derived from an EMBL/GenBank/DDBJ whole genome shotgun (WGS) entry which is preliminary data.</text>
</comment>
<dbReference type="RefSeq" id="WP_349135950.1">
    <property type="nucleotide sequence ID" value="NZ_JBBMFF010000221.1"/>
</dbReference>
<dbReference type="InterPro" id="IPR018310">
    <property type="entry name" value="Put_endonuclease_Z1-dom"/>
</dbReference>
<keyword evidence="3" id="KW-1185">Reference proteome</keyword>
<dbReference type="Proteomes" id="UP001491552">
    <property type="component" value="Unassembled WGS sequence"/>
</dbReference>
<evidence type="ECO:0000313" key="3">
    <source>
        <dbReference type="Proteomes" id="UP001491552"/>
    </source>
</evidence>
<evidence type="ECO:0000259" key="1">
    <source>
        <dbReference type="Pfam" id="PF10593"/>
    </source>
</evidence>
<name>A0ABV1G7H7_9FIRM</name>
<dbReference type="InterPro" id="IPR027417">
    <property type="entry name" value="P-loop_NTPase"/>
</dbReference>
<sequence>MTDATNRYNALVKKTFDMLYSLCEGQKKTHSDLIKQAQLLLPITAGTQDVNQLSEYNDILKSIIDLYEIEVGIKTYAPNVLAADRQSKYWLYKLKGTTPRPFFDRYKLYLRQDGFDRKTIDNIEASCEEVLAYCANPRSQADKKRGLVVGDVQSGKTANYLGLINLAYDYGYKIVVLLAGTTNSLRVQTQKRTDKGVIGAKSDSIGNLIEYIGVGFSAHEHYAVPFTNQNNDFAKFIQKNLNATIADYNKPVVLVVKKNKSILESVSERLQSELSEQGLDSKSILIIDDEADNASLNTNKPEKDPTAINRCIRAIFNKFPIASYVGYTATPFANIFINPDDKDPANLDLFPSDFIVQLNAPSTYWGGRVVFPGNSETLPLCLREIKEDEPYFLPVIHDKYVEYLGLADSMKEAIHSFLINNVIRTLRGQKIKHRSMMINITRYNDVQAQIQEYVSTYIEILTNEIEQLSSGPVECFIANKNMKAIFDLFTKDSFYTAIREGDNSKGYLPITWEQIQNGLYSEIKQVSVVVINSKNGKMSVKDGGKSKRFDYEDYDTTGARVIAIGGMVLSRGLTLEGLMISYYSRNAGAYDTLLQMCRWFGYRPKYEDLCRVYLTQENIDRFDAVLDAVDDLRQQFEEMERQDKKPKDFGLMVKESPDTLDTTLLVTARNKMRASEVIEYHLNYGGVYADTSKLLRDAAVNRHNRDAFNSFAAKLDIKETNGRYIASSVSKFYVAEFIRNLKISYVNRKFDTEGLSAYIENSEVFQEWDVVIATGDSTNLPFSVGHMQLKPAIRSFHVKNAGDTYIRIGGSNNRVMEPGILNAGLWLTEGDREHILKEKNAQSKNGKQYTSLGANDYLRYRVNPILVIYPIDLSCDNTASEKKQLSLYEQEKVAALKAQIKQDVGNNREPLLAFAIGFPKKESGVMVTYRANRIKLDEINANMEIDDDGEGEEDYDD</sequence>
<protein>
    <submittedName>
        <fullName evidence="2">Z1 domain-containing protein</fullName>
    </submittedName>
</protein>
<dbReference type="EMBL" id="JBBMFF010000221">
    <property type="protein sequence ID" value="MEQ2511233.1"/>
    <property type="molecule type" value="Genomic_DNA"/>
</dbReference>
<dbReference type="Gene3D" id="3.40.50.300">
    <property type="entry name" value="P-loop containing nucleotide triphosphate hydrolases"/>
    <property type="match status" value="1"/>
</dbReference>
<accession>A0ABV1G7H7</accession>
<gene>
    <name evidence="2" type="ORF">WMO66_08245</name>
</gene>
<feature type="domain" description="Putative endonuclease Z1" evidence="1">
    <location>
        <begin position="409"/>
        <end position="659"/>
    </location>
</feature>
<dbReference type="SUPFAM" id="SSF52540">
    <property type="entry name" value="P-loop containing nucleoside triphosphate hydrolases"/>
    <property type="match status" value="1"/>
</dbReference>
<evidence type="ECO:0000313" key="2">
    <source>
        <dbReference type="EMBL" id="MEQ2511233.1"/>
    </source>
</evidence>
<organism evidence="2 3">
    <name type="scientific">Faecousia intestinalis</name>
    <dbReference type="NCBI Taxonomy" id="3133167"/>
    <lineage>
        <taxon>Bacteria</taxon>
        <taxon>Bacillati</taxon>
        <taxon>Bacillota</taxon>
        <taxon>Clostridia</taxon>
        <taxon>Eubacteriales</taxon>
        <taxon>Oscillospiraceae</taxon>
        <taxon>Faecousia</taxon>
    </lineage>
</organism>